<dbReference type="GO" id="GO:0005737">
    <property type="term" value="C:cytoplasm"/>
    <property type="evidence" value="ECO:0007669"/>
    <property type="project" value="TreeGrafter"/>
</dbReference>
<accession>W7TPF1</accession>
<proteinExistence type="predicted"/>
<dbReference type="PANTHER" id="PTHR28040:SF1">
    <property type="entry name" value="PYRIDOXAMINE 5'-PHOSPHATE OXIDASE YLR456W HOMOLOG-RELATED"/>
    <property type="match status" value="1"/>
</dbReference>
<feature type="compositionally biased region" description="Basic and acidic residues" evidence="1">
    <location>
        <begin position="182"/>
        <end position="193"/>
    </location>
</feature>
<dbReference type="InterPro" id="IPR011576">
    <property type="entry name" value="Pyridox_Oxase_N"/>
</dbReference>
<evidence type="ECO:0000259" key="3">
    <source>
        <dbReference type="Pfam" id="PF01243"/>
    </source>
</evidence>
<dbReference type="Pfam" id="PF01243">
    <property type="entry name" value="PNPOx_N"/>
    <property type="match status" value="1"/>
</dbReference>
<dbReference type="AlphaFoldDB" id="W7TPF1"/>
<dbReference type="Gene3D" id="2.30.110.10">
    <property type="entry name" value="Electron Transport, Fmn-binding Protein, Chain A"/>
    <property type="match status" value="1"/>
</dbReference>
<keyword evidence="5" id="KW-1185">Reference proteome</keyword>
<organism evidence="4 5">
    <name type="scientific">Nannochloropsis gaditana</name>
    <dbReference type="NCBI Taxonomy" id="72520"/>
    <lineage>
        <taxon>Eukaryota</taxon>
        <taxon>Sar</taxon>
        <taxon>Stramenopiles</taxon>
        <taxon>Ochrophyta</taxon>
        <taxon>Eustigmatophyceae</taxon>
        <taxon>Eustigmatales</taxon>
        <taxon>Monodopsidaceae</taxon>
        <taxon>Nannochloropsis</taxon>
    </lineage>
</organism>
<keyword evidence="2" id="KW-0812">Transmembrane</keyword>
<evidence type="ECO:0000256" key="2">
    <source>
        <dbReference type="SAM" id="Phobius"/>
    </source>
</evidence>
<feature type="transmembrane region" description="Helical" evidence="2">
    <location>
        <begin position="20"/>
        <end position="42"/>
    </location>
</feature>
<feature type="region of interest" description="Disordered" evidence="1">
    <location>
        <begin position="167"/>
        <end position="256"/>
    </location>
</feature>
<feature type="region of interest" description="Disordered" evidence="1">
    <location>
        <begin position="49"/>
        <end position="88"/>
    </location>
</feature>
<dbReference type="OrthoDB" id="5300823at2759"/>
<name>W7TPF1_9STRA</name>
<keyword evidence="2" id="KW-1133">Transmembrane helix</keyword>
<dbReference type="EMBL" id="AZIL01000202">
    <property type="protein sequence ID" value="EWM28985.1"/>
    <property type="molecule type" value="Genomic_DNA"/>
</dbReference>
<dbReference type="PANTHER" id="PTHR28040">
    <property type="entry name" value="PYRIDOXAMINE 5'-PHOSPHATE OXIDASE YLR456W HOMOLOG-RELATED"/>
    <property type="match status" value="1"/>
</dbReference>
<dbReference type="SUPFAM" id="SSF50475">
    <property type="entry name" value="FMN-binding split barrel"/>
    <property type="match status" value="1"/>
</dbReference>
<evidence type="ECO:0000313" key="4">
    <source>
        <dbReference type="EMBL" id="EWM28985.1"/>
    </source>
</evidence>
<dbReference type="InterPro" id="IPR012349">
    <property type="entry name" value="Split_barrel_FMN-bd"/>
</dbReference>
<feature type="domain" description="Pyridoxamine 5'-phosphate oxidase N-terminal" evidence="3">
    <location>
        <begin position="96"/>
        <end position="166"/>
    </location>
</feature>
<keyword evidence="2" id="KW-0472">Membrane</keyword>
<comment type="caution">
    <text evidence="4">The sequence shown here is derived from an EMBL/GenBank/DDBJ whole genome shotgun (WGS) entry which is preliminary data.</text>
</comment>
<gene>
    <name evidence="4" type="ORF">Naga_100501g2</name>
</gene>
<reference evidence="4 5" key="1">
    <citation type="journal article" date="2014" name="Mol. Plant">
        <title>Chromosome Scale Genome Assembly and Transcriptome Profiling of Nannochloropsis gaditana in Nitrogen Depletion.</title>
        <authorList>
            <person name="Corteggiani Carpinelli E."/>
            <person name="Telatin A."/>
            <person name="Vitulo N."/>
            <person name="Forcato C."/>
            <person name="D'Angelo M."/>
            <person name="Schiavon R."/>
            <person name="Vezzi A."/>
            <person name="Giacometti G.M."/>
            <person name="Morosinotto T."/>
            <person name="Valle G."/>
        </authorList>
    </citation>
    <scope>NUCLEOTIDE SEQUENCE [LARGE SCALE GENOMIC DNA]</scope>
    <source>
        <strain evidence="4 5">B-31</strain>
    </source>
</reference>
<feature type="region of interest" description="Disordered" evidence="1">
    <location>
        <begin position="324"/>
        <end position="343"/>
    </location>
</feature>
<feature type="compositionally biased region" description="Acidic residues" evidence="1">
    <location>
        <begin position="170"/>
        <end position="181"/>
    </location>
</feature>
<dbReference type="GO" id="GO:0005634">
    <property type="term" value="C:nucleus"/>
    <property type="evidence" value="ECO:0007669"/>
    <property type="project" value="TreeGrafter"/>
</dbReference>
<dbReference type="Proteomes" id="UP000019335">
    <property type="component" value="Chromosome 3"/>
</dbReference>
<evidence type="ECO:0000313" key="5">
    <source>
        <dbReference type="Proteomes" id="UP000019335"/>
    </source>
</evidence>
<feature type="compositionally biased region" description="Basic residues" evidence="1">
    <location>
        <begin position="59"/>
        <end position="70"/>
    </location>
</feature>
<feature type="compositionally biased region" description="Basic and acidic residues" evidence="1">
    <location>
        <begin position="233"/>
        <end position="253"/>
    </location>
</feature>
<evidence type="ECO:0000256" key="1">
    <source>
        <dbReference type="SAM" id="MobiDB-lite"/>
    </source>
</evidence>
<dbReference type="InterPro" id="IPR052841">
    <property type="entry name" value="PMP_oxidase-like"/>
</dbReference>
<sequence>MPNFNMVREPTDGISTRHGMALLFLLTTAVAAAGGAGVVLLLQQRGALSSPHPLPPPSPHKKDRGKKHHTPVGSPSKSNMVSDPVEGKEDIFPPLPPTVVALLQSTRVCHLSTASTDGLPHLSLMRFTYRREEEVIIMTTRTDTKKYELLCSMPKVAVLVHDFPSLRDEEDKEEDKKEEEEKEVRSDIGDRAGEVSAKFRGNAFCGHGKGEKGGGVGGNEDGGEGGSKRPHRHEKEDGKGGGGKGKEGGDGDGHTYAITLNGVARMETGEEAERYRSLHLKNNVAYSQFIEGPGIAVFTVHVMSARICNVKDRVTYWDKRTATVEEGVRREEKGEGRGKRQEE</sequence>
<protein>
    <submittedName>
        <fullName evidence="4">Pyridoxamine 5'-phosphate oxidase-related FMN-binding protein</fullName>
    </submittedName>
</protein>